<feature type="transmembrane region" description="Helical" evidence="2">
    <location>
        <begin position="62"/>
        <end position="82"/>
    </location>
</feature>
<organism evidence="3 4">
    <name type="scientific">Genlisea aurea</name>
    <dbReference type="NCBI Taxonomy" id="192259"/>
    <lineage>
        <taxon>Eukaryota</taxon>
        <taxon>Viridiplantae</taxon>
        <taxon>Streptophyta</taxon>
        <taxon>Embryophyta</taxon>
        <taxon>Tracheophyta</taxon>
        <taxon>Spermatophyta</taxon>
        <taxon>Magnoliopsida</taxon>
        <taxon>eudicotyledons</taxon>
        <taxon>Gunneridae</taxon>
        <taxon>Pentapetalae</taxon>
        <taxon>asterids</taxon>
        <taxon>lamiids</taxon>
        <taxon>Lamiales</taxon>
        <taxon>Lentibulariaceae</taxon>
        <taxon>Genlisea</taxon>
    </lineage>
</organism>
<evidence type="ECO:0000313" key="3">
    <source>
        <dbReference type="EMBL" id="EPS69853.1"/>
    </source>
</evidence>
<reference evidence="3 4" key="1">
    <citation type="journal article" date="2013" name="BMC Genomics">
        <title>The miniature genome of a carnivorous plant Genlisea aurea contains a low number of genes and short non-coding sequences.</title>
        <authorList>
            <person name="Leushkin E.V."/>
            <person name="Sutormin R.A."/>
            <person name="Nabieva E.R."/>
            <person name="Penin A.A."/>
            <person name="Kondrashov A.S."/>
            <person name="Logacheva M.D."/>
        </authorList>
    </citation>
    <scope>NUCLEOTIDE SEQUENCE [LARGE SCALE GENOMIC DNA]</scope>
</reference>
<evidence type="ECO:0000256" key="2">
    <source>
        <dbReference type="SAM" id="Phobius"/>
    </source>
</evidence>
<dbReference type="EMBL" id="AUSU01001932">
    <property type="protein sequence ID" value="EPS69853.1"/>
    <property type="molecule type" value="Genomic_DNA"/>
</dbReference>
<gene>
    <name evidence="3" type="ORF">M569_04912</name>
</gene>
<keyword evidence="2" id="KW-0812">Transmembrane</keyword>
<dbReference type="OrthoDB" id="1082160at2759"/>
<comment type="caution">
    <text evidence="3">The sequence shown here is derived from an EMBL/GenBank/DDBJ whole genome shotgun (WGS) entry which is preliminary data.</text>
</comment>
<accession>S8E2J2</accession>
<sequence>MESRMMDRAKVEEEEAMEKVFDRCRGLRRSSSQVLMLLLMVVSWSSIAVLRNSSFEVPACLFNHHVVFLIWNAIAVVLFVLCRETSRNVDRAAAEESPAAESIAKDPTKDEDAILPRNDDVSAAIETAARQIEKFQKTQSAKLKQRIVGARHSLDLRRPETDHCLIITTTREEIETLSSDEFRRRVDAFIDAHWRTRKIQPSQISA</sequence>
<evidence type="ECO:0000313" key="4">
    <source>
        <dbReference type="Proteomes" id="UP000015453"/>
    </source>
</evidence>
<dbReference type="AlphaFoldDB" id="S8E2J2"/>
<keyword evidence="2" id="KW-0472">Membrane</keyword>
<keyword evidence="4" id="KW-1185">Reference proteome</keyword>
<feature type="transmembrane region" description="Helical" evidence="2">
    <location>
        <begin position="33"/>
        <end position="50"/>
    </location>
</feature>
<keyword evidence="2" id="KW-1133">Transmembrane helix</keyword>
<name>S8E2J2_9LAMI</name>
<proteinExistence type="predicted"/>
<dbReference type="PANTHER" id="PTHR33640">
    <property type="entry name" value="TRANSMEMBRANE PROTEIN"/>
    <property type="match status" value="1"/>
</dbReference>
<dbReference type="PANTHER" id="PTHR33640:SF30">
    <property type="entry name" value="DUF4408 DOMAIN-CONTAINING PROTEIN"/>
    <property type="match status" value="1"/>
</dbReference>
<dbReference type="Proteomes" id="UP000015453">
    <property type="component" value="Unassembled WGS sequence"/>
</dbReference>
<evidence type="ECO:0000256" key="1">
    <source>
        <dbReference type="SAM" id="MobiDB-lite"/>
    </source>
</evidence>
<protein>
    <recommendedName>
        <fullName evidence="5">DUF4408 domain-containing protein</fullName>
    </recommendedName>
</protein>
<feature type="region of interest" description="Disordered" evidence="1">
    <location>
        <begin position="91"/>
        <end position="111"/>
    </location>
</feature>
<evidence type="ECO:0008006" key="5">
    <source>
        <dbReference type="Google" id="ProtNLM"/>
    </source>
</evidence>